<feature type="region of interest" description="Disordered" evidence="4">
    <location>
        <begin position="341"/>
        <end position="365"/>
    </location>
</feature>
<dbReference type="GO" id="GO:0043565">
    <property type="term" value="F:sequence-specific DNA binding"/>
    <property type="evidence" value="ECO:0007669"/>
    <property type="project" value="InterPro"/>
</dbReference>
<gene>
    <name evidence="7" type="ORF">JKL49_04440</name>
</gene>
<evidence type="ECO:0000256" key="4">
    <source>
        <dbReference type="SAM" id="MobiDB-lite"/>
    </source>
</evidence>
<feature type="transmembrane region" description="Helical" evidence="5">
    <location>
        <begin position="96"/>
        <end position="117"/>
    </location>
</feature>
<reference evidence="7" key="1">
    <citation type="submission" date="2021-04" db="EMBL/GenBank/DDBJ databases">
        <title>Draft genome assembly of strain Phenylobacterium sp. 20VBR1 using MiniION and Illumina platforms.</title>
        <authorList>
            <person name="Thomas F.A."/>
            <person name="Krishnan K.P."/>
            <person name="Sinha R.K."/>
        </authorList>
    </citation>
    <scope>NUCLEOTIDE SEQUENCE</scope>
    <source>
        <strain evidence="7">20VBR1</strain>
    </source>
</reference>
<feature type="domain" description="HTH araC/xylS-type" evidence="6">
    <location>
        <begin position="244"/>
        <end position="346"/>
    </location>
</feature>
<evidence type="ECO:0000256" key="2">
    <source>
        <dbReference type="ARBA" id="ARBA00023125"/>
    </source>
</evidence>
<evidence type="ECO:0000259" key="6">
    <source>
        <dbReference type="PROSITE" id="PS01124"/>
    </source>
</evidence>
<dbReference type="Proteomes" id="UP000622580">
    <property type="component" value="Unassembled WGS sequence"/>
</dbReference>
<dbReference type="InterPro" id="IPR018062">
    <property type="entry name" value="HTH_AraC-typ_CS"/>
</dbReference>
<dbReference type="RefSeq" id="WP_215338503.1">
    <property type="nucleotide sequence ID" value="NZ_JAGSGD010000001.1"/>
</dbReference>
<evidence type="ECO:0000313" key="8">
    <source>
        <dbReference type="Proteomes" id="UP000622580"/>
    </source>
</evidence>
<feature type="transmembrane region" description="Helical" evidence="5">
    <location>
        <begin position="123"/>
        <end position="143"/>
    </location>
</feature>
<dbReference type="PANTHER" id="PTHR43280">
    <property type="entry name" value="ARAC-FAMILY TRANSCRIPTIONAL REGULATOR"/>
    <property type="match status" value="1"/>
</dbReference>
<sequence length="365" mass="38475">MPELLPSLDLMLRGAACGLLILVAGLLVRDHRQVTAARFGALLALSAVGFALCTTVALRGHLGLLTLPAQALMAGGNLAFWLFARAMFEDGFRPRAWHAAAWLGIVAVGLYEARALGPEMTPIAIAVRGFLVLESLGLGLLAAGQTLASWPADLVEPRRRARPFVVGAAAGFIALNALSDLLGPRATVPDLASLIRALALAIIALGVAAALLRVAGQGWLSSANPAASVRPVEPADQGLAAALDRAMSIDRAYRQEGLTIGKLAERLGAAEYRLRRLINSDLGQRNFNAYLNGYRIDETKAALADRGQDSVPILTIALDAGFNSLGPFNRAFRAETGMTPTDFRRASADSGIGQPDFEPGERRGA</sequence>
<keyword evidence="1" id="KW-0805">Transcription regulation</keyword>
<keyword evidence="5" id="KW-0812">Transmembrane</keyword>
<feature type="transmembrane region" description="Helical" evidence="5">
    <location>
        <begin position="194"/>
        <end position="212"/>
    </location>
</feature>
<keyword evidence="8" id="KW-1185">Reference proteome</keyword>
<feature type="transmembrane region" description="Helical" evidence="5">
    <location>
        <begin position="12"/>
        <end position="28"/>
    </location>
</feature>
<dbReference type="AlphaFoldDB" id="A0A941D0G7"/>
<evidence type="ECO:0000256" key="3">
    <source>
        <dbReference type="ARBA" id="ARBA00023163"/>
    </source>
</evidence>
<organism evidence="7 8">
    <name type="scientific">Phenylobacterium glaciei</name>
    <dbReference type="NCBI Taxonomy" id="2803784"/>
    <lineage>
        <taxon>Bacteria</taxon>
        <taxon>Pseudomonadati</taxon>
        <taxon>Pseudomonadota</taxon>
        <taxon>Alphaproteobacteria</taxon>
        <taxon>Caulobacterales</taxon>
        <taxon>Caulobacteraceae</taxon>
        <taxon>Phenylobacterium</taxon>
    </lineage>
</organism>
<dbReference type="Gene3D" id="1.10.10.60">
    <property type="entry name" value="Homeodomain-like"/>
    <property type="match status" value="1"/>
</dbReference>
<dbReference type="InterPro" id="IPR018060">
    <property type="entry name" value="HTH_AraC"/>
</dbReference>
<keyword evidence="2" id="KW-0238">DNA-binding</keyword>
<name>A0A941D0G7_9CAUL</name>
<protein>
    <submittedName>
        <fullName evidence="7">Helix-turn-helix transcriptional regulator</fullName>
    </submittedName>
</protein>
<proteinExistence type="predicted"/>
<evidence type="ECO:0000256" key="1">
    <source>
        <dbReference type="ARBA" id="ARBA00023015"/>
    </source>
</evidence>
<dbReference type="InterPro" id="IPR009057">
    <property type="entry name" value="Homeodomain-like_sf"/>
</dbReference>
<feature type="transmembrane region" description="Helical" evidence="5">
    <location>
        <begin position="64"/>
        <end position="84"/>
    </location>
</feature>
<dbReference type="PANTHER" id="PTHR43280:SF29">
    <property type="entry name" value="ARAC-FAMILY TRANSCRIPTIONAL REGULATOR"/>
    <property type="match status" value="1"/>
</dbReference>
<dbReference type="EMBL" id="JAGSGD010000001">
    <property type="protein sequence ID" value="MBR7618628.1"/>
    <property type="molecule type" value="Genomic_DNA"/>
</dbReference>
<keyword evidence="5" id="KW-1133">Transmembrane helix</keyword>
<keyword evidence="5" id="KW-0472">Membrane</keyword>
<dbReference type="PROSITE" id="PS00041">
    <property type="entry name" value="HTH_ARAC_FAMILY_1"/>
    <property type="match status" value="1"/>
</dbReference>
<evidence type="ECO:0000313" key="7">
    <source>
        <dbReference type="EMBL" id="MBR7618628.1"/>
    </source>
</evidence>
<feature type="transmembrane region" description="Helical" evidence="5">
    <location>
        <begin position="40"/>
        <end position="58"/>
    </location>
</feature>
<dbReference type="Pfam" id="PF12833">
    <property type="entry name" value="HTH_18"/>
    <property type="match status" value="1"/>
</dbReference>
<dbReference type="SMART" id="SM00342">
    <property type="entry name" value="HTH_ARAC"/>
    <property type="match status" value="1"/>
</dbReference>
<dbReference type="SUPFAM" id="SSF46689">
    <property type="entry name" value="Homeodomain-like"/>
    <property type="match status" value="1"/>
</dbReference>
<dbReference type="PROSITE" id="PS01124">
    <property type="entry name" value="HTH_ARAC_FAMILY_2"/>
    <property type="match status" value="1"/>
</dbReference>
<evidence type="ECO:0000256" key="5">
    <source>
        <dbReference type="SAM" id="Phobius"/>
    </source>
</evidence>
<feature type="transmembrane region" description="Helical" evidence="5">
    <location>
        <begin position="164"/>
        <end position="182"/>
    </location>
</feature>
<accession>A0A941D0G7</accession>
<dbReference type="GO" id="GO:0003700">
    <property type="term" value="F:DNA-binding transcription factor activity"/>
    <property type="evidence" value="ECO:0007669"/>
    <property type="project" value="InterPro"/>
</dbReference>
<keyword evidence="3" id="KW-0804">Transcription</keyword>
<comment type="caution">
    <text evidence="7">The sequence shown here is derived from an EMBL/GenBank/DDBJ whole genome shotgun (WGS) entry which is preliminary data.</text>
</comment>